<dbReference type="InterPro" id="IPR006860">
    <property type="entry name" value="FecR"/>
</dbReference>
<gene>
    <name evidence="4" type="ORF">GWR21_07290</name>
</gene>
<keyword evidence="1" id="KW-0812">Transmembrane</keyword>
<evidence type="ECO:0000259" key="2">
    <source>
        <dbReference type="Pfam" id="PF04773"/>
    </source>
</evidence>
<feature type="transmembrane region" description="Helical" evidence="1">
    <location>
        <begin position="62"/>
        <end position="82"/>
    </location>
</feature>
<reference evidence="4 5" key="1">
    <citation type="submission" date="2020-01" db="EMBL/GenBank/DDBJ databases">
        <title>Complete genome sequence of Chitinophaga sp. H33E-04 isolated from quinoa roots.</title>
        <authorList>
            <person name="Weon H.-Y."/>
            <person name="Lee S.A."/>
        </authorList>
    </citation>
    <scope>NUCLEOTIDE SEQUENCE [LARGE SCALE GENOMIC DNA]</scope>
    <source>
        <strain evidence="4 5">H33E-04</strain>
    </source>
</reference>
<evidence type="ECO:0000259" key="3">
    <source>
        <dbReference type="Pfam" id="PF16344"/>
    </source>
</evidence>
<dbReference type="InterPro" id="IPR032508">
    <property type="entry name" value="FecR_C"/>
</dbReference>
<protein>
    <submittedName>
        <fullName evidence="4">FecR domain-containing protein</fullName>
    </submittedName>
</protein>
<accession>A0A6B9ZE21</accession>
<organism evidence="4 5">
    <name type="scientific">Chitinophaga agri</name>
    <dbReference type="NCBI Taxonomy" id="2703787"/>
    <lineage>
        <taxon>Bacteria</taxon>
        <taxon>Pseudomonadati</taxon>
        <taxon>Bacteroidota</taxon>
        <taxon>Chitinophagia</taxon>
        <taxon>Chitinophagales</taxon>
        <taxon>Chitinophagaceae</taxon>
        <taxon>Chitinophaga</taxon>
    </lineage>
</organism>
<keyword evidence="5" id="KW-1185">Reference proteome</keyword>
<dbReference type="Pfam" id="PF04773">
    <property type="entry name" value="FecR"/>
    <property type="match status" value="1"/>
</dbReference>
<evidence type="ECO:0000313" key="4">
    <source>
        <dbReference type="EMBL" id="QHS59395.1"/>
    </source>
</evidence>
<evidence type="ECO:0000313" key="5">
    <source>
        <dbReference type="Proteomes" id="UP000476411"/>
    </source>
</evidence>
<dbReference type="AlphaFoldDB" id="A0A6B9ZE21"/>
<proteinExistence type="predicted"/>
<dbReference type="Pfam" id="PF16344">
    <property type="entry name" value="FecR_C"/>
    <property type="match status" value="1"/>
</dbReference>
<dbReference type="PIRSF" id="PIRSF018266">
    <property type="entry name" value="FecR"/>
    <property type="match status" value="1"/>
</dbReference>
<dbReference type="EMBL" id="CP048113">
    <property type="protein sequence ID" value="QHS59395.1"/>
    <property type="molecule type" value="Genomic_DNA"/>
</dbReference>
<dbReference type="PANTHER" id="PTHR30273:SF2">
    <property type="entry name" value="PROTEIN FECR"/>
    <property type="match status" value="1"/>
</dbReference>
<keyword evidence="1" id="KW-1133">Transmembrane helix</keyword>
<evidence type="ECO:0000256" key="1">
    <source>
        <dbReference type="SAM" id="Phobius"/>
    </source>
</evidence>
<name>A0A6B9ZE21_9BACT</name>
<feature type="domain" description="Protein FecR C-terminal" evidence="3">
    <location>
        <begin position="247"/>
        <end position="311"/>
    </location>
</feature>
<sequence length="320" mass="35871">MDDNNNYLQDDQLDRQAKAWYDQTDDAQPYDAFGSSMRKTEIGNEIYDRIQRNIIYRSKRSFLPLKIAAAVLALIISTMMVYRHFQHPVVPATPTWTTISSGENEVKNVTLPDSSVIRLQGNSTIRYATAFLAGTARHVTLEEGAAFFDVHRDASRPFTVYTKGFRIKVLGTSFNISAYSDRPDFKIDVVSGKIRVEQDGPSGTKILAKGMAQDQCLTVDLASADYKIVQHTNVVNSKIKPVSTIRHLTLQQIARVLGDKYNLFVQLNNPDNDTSTYVVDLGQRSLEGTLKTLTEQTSFSYTIVNGQHLIIQPKTAGHME</sequence>
<feature type="domain" description="FecR protein" evidence="2">
    <location>
        <begin position="98"/>
        <end position="195"/>
    </location>
</feature>
<dbReference type="PANTHER" id="PTHR30273">
    <property type="entry name" value="PERIPLASMIC SIGNAL SENSOR AND SIGMA FACTOR ACTIVATOR FECR-RELATED"/>
    <property type="match status" value="1"/>
</dbReference>
<dbReference type="GO" id="GO:0016989">
    <property type="term" value="F:sigma factor antagonist activity"/>
    <property type="evidence" value="ECO:0007669"/>
    <property type="project" value="TreeGrafter"/>
</dbReference>
<dbReference type="Gene3D" id="3.55.50.30">
    <property type="match status" value="1"/>
</dbReference>
<dbReference type="RefSeq" id="WP_162331092.1">
    <property type="nucleotide sequence ID" value="NZ_CP048113.1"/>
</dbReference>
<dbReference type="Gene3D" id="2.60.120.1440">
    <property type="match status" value="1"/>
</dbReference>
<dbReference type="KEGG" id="chih:GWR21_07290"/>
<dbReference type="InterPro" id="IPR012373">
    <property type="entry name" value="Ferrdict_sens_TM"/>
</dbReference>
<dbReference type="Proteomes" id="UP000476411">
    <property type="component" value="Chromosome"/>
</dbReference>
<keyword evidence="1" id="KW-0472">Membrane</keyword>